<comment type="pathway">
    <text evidence="1 6">Purine metabolism; IMP biosynthesis via de novo pathway; N(2)-formyl-N(1)-(5-phospho-D-ribosyl)glycinamide from N(1)-(5-phospho-D-ribosyl)glycinamide (10-formyl THF route): step 1/1.</text>
</comment>
<comment type="catalytic activity">
    <reaction evidence="5 6">
        <text>N(1)-(5-phospho-beta-D-ribosyl)glycinamide + (6R)-10-formyltetrahydrofolate = N(2)-formyl-N(1)-(5-phospho-beta-D-ribosyl)glycinamide + (6S)-5,6,7,8-tetrahydrofolate + H(+)</text>
        <dbReference type="Rhea" id="RHEA:15053"/>
        <dbReference type="ChEBI" id="CHEBI:15378"/>
        <dbReference type="ChEBI" id="CHEBI:57453"/>
        <dbReference type="ChEBI" id="CHEBI:143788"/>
        <dbReference type="ChEBI" id="CHEBI:147286"/>
        <dbReference type="ChEBI" id="CHEBI:195366"/>
        <dbReference type="EC" id="2.1.2.2"/>
    </reaction>
</comment>
<dbReference type="InterPro" id="IPR002376">
    <property type="entry name" value="Formyl_transf_N"/>
</dbReference>
<feature type="domain" description="Formyl transferase N-terminal" evidence="7">
    <location>
        <begin position="1"/>
        <end position="180"/>
    </location>
</feature>
<dbReference type="EMBL" id="NRRE01000026">
    <property type="protein sequence ID" value="MBK1697514.1"/>
    <property type="molecule type" value="Genomic_DNA"/>
</dbReference>
<proteinExistence type="inferred from homology"/>
<evidence type="ECO:0000256" key="3">
    <source>
        <dbReference type="ARBA" id="ARBA00022755"/>
    </source>
</evidence>
<dbReference type="EC" id="2.1.2.2" evidence="6"/>
<reference evidence="8" key="2">
    <citation type="journal article" date="2020" name="Microorganisms">
        <title>Osmotic Adaptation and Compatible Solute Biosynthesis of Phototrophic Bacteria as Revealed from Genome Analyses.</title>
        <authorList>
            <person name="Imhoff J.F."/>
            <person name="Rahn T."/>
            <person name="Kunzel S."/>
            <person name="Keller A."/>
            <person name="Neulinger S.C."/>
        </authorList>
    </citation>
    <scope>NUCLEOTIDE SEQUENCE</scope>
    <source>
        <strain evidence="8">DSM 9154</strain>
    </source>
</reference>
<feature type="binding site" evidence="6">
    <location>
        <begin position="11"/>
        <end position="13"/>
    </location>
    <ligand>
        <name>N(1)-(5-phospho-beta-D-ribosyl)glycinamide</name>
        <dbReference type="ChEBI" id="CHEBI:143788"/>
    </ligand>
</feature>
<dbReference type="GO" id="GO:0006189">
    <property type="term" value="P:'de novo' IMP biosynthetic process"/>
    <property type="evidence" value="ECO:0007669"/>
    <property type="project" value="UniProtKB-UniRule"/>
</dbReference>
<dbReference type="PANTHER" id="PTHR43369:SF2">
    <property type="entry name" value="PHOSPHORIBOSYLGLYCINAMIDE FORMYLTRANSFERASE"/>
    <property type="match status" value="1"/>
</dbReference>
<comment type="similarity">
    <text evidence="4 6">Belongs to the GART family.</text>
</comment>
<dbReference type="SUPFAM" id="SSF53328">
    <property type="entry name" value="Formyltransferase"/>
    <property type="match status" value="1"/>
</dbReference>
<dbReference type="InterPro" id="IPR004607">
    <property type="entry name" value="GART"/>
</dbReference>
<gene>
    <name evidence="6" type="primary">purN</name>
    <name evidence="8" type="ORF">CKO21_09685</name>
</gene>
<dbReference type="AlphaFoldDB" id="A0A934V0W2"/>
<feature type="active site" description="Proton donor" evidence="6">
    <location>
        <position position="108"/>
    </location>
</feature>
<dbReference type="CDD" id="cd08645">
    <property type="entry name" value="FMT_core_GART"/>
    <property type="match status" value="1"/>
</dbReference>
<dbReference type="Gene3D" id="3.40.50.170">
    <property type="entry name" value="Formyl transferase, N-terminal domain"/>
    <property type="match status" value="1"/>
</dbReference>
<organism evidence="8 9">
    <name type="scientific">Rhodovibrio salinarum</name>
    <dbReference type="NCBI Taxonomy" id="1087"/>
    <lineage>
        <taxon>Bacteria</taxon>
        <taxon>Pseudomonadati</taxon>
        <taxon>Pseudomonadota</taxon>
        <taxon>Alphaproteobacteria</taxon>
        <taxon>Rhodospirillales</taxon>
        <taxon>Rhodovibrionaceae</taxon>
        <taxon>Rhodovibrio</taxon>
    </lineage>
</organism>
<dbReference type="GO" id="GO:0004644">
    <property type="term" value="F:phosphoribosylglycinamide formyltransferase activity"/>
    <property type="evidence" value="ECO:0007669"/>
    <property type="project" value="UniProtKB-UniRule"/>
</dbReference>
<dbReference type="HAMAP" id="MF_01930">
    <property type="entry name" value="PurN"/>
    <property type="match status" value="1"/>
</dbReference>
<feature type="binding site" evidence="6">
    <location>
        <position position="106"/>
    </location>
    <ligand>
        <name>(6R)-10-formyltetrahydrofolate</name>
        <dbReference type="ChEBI" id="CHEBI:195366"/>
    </ligand>
</feature>
<feature type="site" description="Raises pKa of active site His" evidence="6">
    <location>
        <position position="144"/>
    </location>
</feature>
<evidence type="ECO:0000256" key="1">
    <source>
        <dbReference type="ARBA" id="ARBA00005054"/>
    </source>
</evidence>
<evidence type="ECO:0000313" key="9">
    <source>
        <dbReference type="Proteomes" id="UP000778970"/>
    </source>
</evidence>
<dbReference type="InterPro" id="IPR001555">
    <property type="entry name" value="GART_AS"/>
</dbReference>
<sequence>MRIGVLISGRGSNLQALIEAAAKPDYPAEIALVIANQPEAAGLQRAEAIGIPTQVIDHRLFPSRVGFEAAVTDALCTAGCELVCLAGFMRVLTGDFVARWTDRLINIHPSLLPAFPGLHTHAEALATGVRITGATVHFVREQVDQGPIIGQAAVPVHDDDTADTLAARVLEAEHALYPHCVRLVADGRATVSGHRVRIAEADTRQSALLNPPLADGRS</sequence>
<name>A0A934V0W2_9PROT</name>
<dbReference type="NCBIfam" id="TIGR00639">
    <property type="entry name" value="PurN"/>
    <property type="match status" value="1"/>
</dbReference>
<reference evidence="8" key="1">
    <citation type="submission" date="2017-08" db="EMBL/GenBank/DDBJ databases">
        <authorList>
            <person name="Imhoff J.F."/>
            <person name="Rahn T."/>
            <person name="Kuenzel S."/>
            <person name="Neulinger S.C."/>
        </authorList>
    </citation>
    <scope>NUCLEOTIDE SEQUENCE</scope>
    <source>
        <strain evidence="8">DSM 9154</strain>
    </source>
</reference>
<evidence type="ECO:0000313" key="8">
    <source>
        <dbReference type="EMBL" id="MBK1697514.1"/>
    </source>
</evidence>
<dbReference type="PROSITE" id="PS00373">
    <property type="entry name" value="GART"/>
    <property type="match status" value="1"/>
</dbReference>
<accession>A0A934V0W2</accession>
<comment type="function">
    <text evidence="6">Catalyzes the transfer of a formyl group from 10-formyltetrahydrofolate to 5-phospho-ribosyl-glycinamide (GAR), producing 5-phospho-ribosyl-N-formylglycinamide (FGAR) and tetrahydrofolate.</text>
</comment>
<keyword evidence="3 6" id="KW-0658">Purine biosynthesis</keyword>
<evidence type="ECO:0000256" key="5">
    <source>
        <dbReference type="ARBA" id="ARBA00047664"/>
    </source>
</evidence>
<comment type="caution">
    <text evidence="8">The sequence shown here is derived from an EMBL/GenBank/DDBJ whole genome shotgun (WGS) entry which is preliminary data.</text>
</comment>
<dbReference type="InterPro" id="IPR036477">
    <property type="entry name" value="Formyl_transf_N_sf"/>
</dbReference>
<dbReference type="Proteomes" id="UP000778970">
    <property type="component" value="Unassembled WGS sequence"/>
</dbReference>
<evidence type="ECO:0000256" key="2">
    <source>
        <dbReference type="ARBA" id="ARBA00022679"/>
    </source>
</evidence>
<feature type="binding site" evidence="6">
    <location>
        <position position="64"/>
    </location>
    <ligand>
        <name>(6R)-10-formyltetrahydrofolate</name>
        <dbReference type="ChEBI" id="CHEBI:195366"/>
    </ligand>
</feature>
<evidence type="ECO:0000256" key="4">
    <source>
        <dbReference type="ARBA" id="ARBA00038440"/>
    </source>
</evidence>
<comment type="caution">
    <text evidence="6">Lacks conserved residue(s) required for the propagation of feature annotation.</text>
</comment>
<keyword evidence="2 6" id="KW-0808">Transferase</keyword>
<protein>
    <recommendedName>
        <fullName evidence="6">Phosphoribosylglycinamide formyltransferase</fullName>
        <ecNumber evidence="6">2.1.2.2</ecNumber>
    </recommendedName>
    <alternativeName>
        <fullName evidence="6">5'-phosphoribosylglycinamide transformylase</fullName>
    </alternativeName>
    <alternativeName>
        <fullName evidence="6">GAR transformylase</fullName>
        <shortName evidence="6">GART</shortName>
    </alternativeName>
</protein>
<keyword evidence="9" id="KW-1185">Reference proteome</keyword>
<dbReference type="PANTHER" id="PTHR43369">
    <property type="entry name" value="PHOSPHORIBOSYLGLYCINAMIDE FORMYLTRANSFERASE"/>
    <property type="match status" value="1"/>
</dbReference>
<evidence type="ECO:0000256" key="6">
    <source>
        <dbReference type="HAMAP-Rule" id="MF_01930"/>
    </source>
</evidence>
<evidence type="ECO:0000259" key="7">
    <source>
        <dbReference type="Pfam" id="PF00551"/>
    </source>
</evidence>
<dbReference type="Pfam" id="PF00551">
    <property type="entry name" value="Formyl_trans_N"/>
    <property type="match status" value="1"/>
</dbReference>
<dbReference type="GO" id="GO:0005829">
    <property type="term" value="C:cytosol"/>
    <property type="evidence" value="ECO:0007669"/>
    <property type="project" value="TreeGrafter"/>
</dbReference>